<sequence>MSVRVTVLIVFLTLLQTSVKAQITRSNWMVGGNISYVNRNTTYASIQSHHKDSRFDLNPKAGYFFIDKLATGLTLNYGRLKDTYESNTVKYWNIGIGPFVRYYFLGPDHFINILAEGSVALVRSKANNDQDVLRGTSYSLFAGPVLFVNSSVGIEFLAGYVGDKFQDGGQENNGFKCSIGVQVHLERDK</sequence>
<gene>
    <name evidence="2" type="ORF">FPE01S_01_13100</name>
</gene>
<dbReference type="AlphaFoldDB" id="A0A0E9MX25"/>
<dbReference type="EMBL" id="BBWV01000001">
    <property type="protein sequence ID" value="GAO42297.1"/>
    <property type="molecule type" value="Genomic_DNA"/>
</dbReference>
<dbReference type="Proteomes" id="UP000033121">
    <property type="component" value="Unassembled WGS sequence"/>
</dbReference>
<dbReference type="STRING" id="1220578.FPE01S_01_13100"/>
<organism evidence="2 3">
    <name type="scientific">Flavihumibacter petaseus NBRC 106054</name>
    <dbReference type="NCBI Taxonomy" id="1220578"/>
    <lineage>
        <taxon>Bacteria</taxon>
        <taxon>Pseudomonadati</taxon>
        <taxon>Bacteroidota</taxon>
        <taxon>Chitinophagia</taxon>
        <taxon>Chitinophagales</taxon>
        <taxon>Chitinophagaceae</taxon>
        <taxon>Flavihumibacter</taxon>
    </lineage>
</organism>
<dbReference type="SUPFAM" id="SSF56925">
    <property type="entry name" value="OMPA-like"/>
    <property type="match status" value="1"/>
</dbReference>
<keyword evidence="1" id="KW-0732">Signal</keyword>
<reference evidence="2 3" key="1">
    <citation type="submission" date="2015-04" db="EMBL/GenBank/DDBJ databases">
        <title>Whole genome shotgun sequence of Flavihumibacter petaseus NBRC 106054.</title>
        <authorList>
            <person name="Miyazawa S."/>
            <person name="Hosoyama A."/>
            <person name="Hashimoto M."/>
            <person name="Noguchi M."/>
            <person name="Tsuchikane K."/>
            <person name="Ohji S."/>
            <person name="Yamazoe A."/>
            <person name="Ichikawa N."/>
            <person name="Kimura A."/>
            <person name="Fujita N."/>
        </authorList>
    </citation>
    <scope>NUCLEOTIDE SEQUENCE [LARGE SCALE GENOMIC DNA]</scope>
    <source>
        <strain evidence="2 3">NBRC 106054</strain>
    </source>
</reference>
<feature type="chain" id="PRO_5002429925" description="Outer membrane protein beta-barrel domain-containing protein" evidence="1">
    <location>
        <begin position="22"/>
        <end position="189"/>
    </location>
</feature>
<accession>A0A0E9MX25</accession>
<evidence type="ECO:0000313" key="3">
    <source>
        <dbReference type="Proteomes" id="UP000033121"/>
    </source>
</evidence>
<evidence type="ECO:0000313" key="2">
    <source>
        <dbReference type="EMBL" id="GAO42297.1"/>
    </source>
</evidence>
<dbReference type="InterPro" id="IPR011250">
    <property type="entry name" value="OMP/PagP_B-barrel"/>
</dbReference>
<keyword evidence="3" id="KW-1185">Reference proteome</keyword>
<feature type="signal peptide" evidence="1">
    <location>
        <begin position="1"/>
        <end position="21"/>
    </location>
</feature>
<name>A0A0E9MX25_9BACT</name>
<proteinExistence type="predicted"/>
<protein>
    <recommendedName>
        <fullName evidence="4">Outer membrane protein beta-barrel domain-containing protein</fullName>
    </recommendedName>
</protein>
<evidence type="ECO:0000256" key="1">
    <source>
        <dbReference type="SAM" id="SignalP"/>
    </source>
</evidence>
<evidence type="ECO:0008006" key="4">
    <source>
        <dbReference type="Google" id="ProtNLM"/>
    </source>
</evidence>
<dbReference type="OrthoDB" id="945117at2"/>
<comment type="caution">
    <text evidence="2">The sequence shown here is derived from an EMBL/GenBank/DDBJ whole genome shotgun (WGS) entry which is preliminary data.</text>
</comment>
<dbReference type="RefSeq" id="WP_046368011.1">
    <property type="nucleotide sequence ID" value="NZ_BBWV01000001.1"/>
</dbReference>